<dbReference type="EMBL" id="SMBZ01000036">
    <property type="protein sequence ID" value="TCV10173.1"/>
    <property type="molecule type" value="Genomic_DNA"/>
</dbReference>
<name>A0A4R3VVM8_9SPHI</name>
<dbReference type="OrthoDB" id="9765330at2"/>
<protein>
    <recommendedName>
        <fullName evidence="3">Glycosyltransferase</fullName>
    </recommendedName>
</protein>
<dbReference type="Proteomes" id="UP000295197">
    <property type="component" value="Unassembled WGS sequence"/>
</dbReference>
<comment type="caution">
    <text evidence="1">The sequence shown here is derived from an EMBL/GenBank/DDBJ whole genome shotgun (WGS) entry which is preliminary data.</text>
</comment>
<evidence type="ECO:0000313" key="2">
    <source>
        <dbReference type="Proteomes" id="UP000295197"/>
    </source>
</evidence>
<dbReference type="GO" id="GO:0005975">
    <property type="term" value="P:carbohydrate metabolic process"/>
    <property type="evidence" value="ECO:0007669"/>
    <property type="project" value="InterPro"/>
</dbReference>
<sequence>MILKSEKYSSNINIAPGRLSDLIVDLTHIQRLTNSVGIAQHAKYATPDYHHGYCLDDNCRALMLAGLANLVQPGSCDKLIDTYLAFVHYVQRENGKFGNFLSFDHRFLDEYGTEDAFGRTIWSLGSLLYNEKRPHIQMMLRELVDKAFPHILEIKSIRAAAYTLCGLALMHKSNRYDKDFIPSIYYLADFICNEYETASDDTWHWYEDIISYDNAIIPYSLMLTKDILFEERYLLYAEESAKFLDKIIFKNDQVELIGNAGWYQRNGHKASVGEQAIEIPSLILMYQKLAELNNAPKYYLKAKSAFEWFHGNNRLKAQLYDPITKGCRDGLDKNSVNQNQGAESTISYWLSSLYLRYEVF</sequence>
<keyword evidence="2" id="KW-1185">Reference proteome</keyword>
<evidence type="ECO:0008006" key="3">
    <source>
        <dbReference type="Google" id="ProtNLM"/>
    </source>
</evidence>
<reference evidence="1 2" key="1">
    <citation type="submission" date="2019-03" db="EMBL/GenBank/DDBJ databases">
        <title>Genomic Encyclopedia of Type Strains, Phase IV (KMG-IV): sequencing the most valuable type-strain genomes for metagenomic binning, comparative biology and taxonomic classification.</title>
        <authorList>
            <person name="Goeker M."/>
        </authorList>
    </citation>
    <scope>NUCLEOTIDE SEQUENCE [LARGE SCALE GENOMIC DNA]</scope>
    <source>
        <strain evidence="1 2">DSM 22362</strain>
    </source>
</reference>
<gene>
    <name evidence="1" type="ORF">EDC17_103618</name>
</gene>
<dbReference type="RefSeq" id="WP_132778359.1">
    <property type="nucleotide sequence ID" value="NZ_SMBZ01000036.1"/>
</dbReference>
<dbReference type="InterPro" id="IPR008930">
    <property type="entry name" value="Terpenoid_cyclase/PrenylTrfase"/>
</dbReference>
<evidence type="ECO:0000313" key="1">
    <source>
        <dbReference type="EMBL" id="TCV10173.1"/>
    </source>
</evidence>
<dbReference type="SUPFAM" id="SSF48208">
    <property type="entry name" value="Six-hairpin glycosidases"/>
    <property type="match status" value="1"/>
</dbReference>
<dbReference type="AlphaFoldDB" id="A0A4R3VVM8"/>
<proteinExistence type="predicted"/>
<dbReference type="SUPFAM" id="SSF48239">
    <property type="entry name" value="Terpenoid cyclases/Protein prenyltransferases"/>
    <property type="match status" value="1"/>
</dbReference>
<organism evidence="1 2">
    <name type="scientific">Sphingobacterium alimentarium</name>
    <dbReference type="NCBI Taxonomy" id="797292"/>
    <lineage>
        <taxon>Bacteria</taxon>
        <taxon>Pseudomonadati</taxon>
        <taxon>Bacteroidota</taxon>
        <taxon>Sphingobacteriia</taxon>
        <taxon>Sphingobacteriales</taxon>
        <taxon>Sphingobacteriaceae</taxon>
        <taxon>Sphingobacterium</taxon>
    </lineage>
</organism>
<dbReference type="InterPro" id="IPR008928">
    <property type="entry name" value="6-hairpin_glycosidase_sf"/>
</dbReference>
<accession>A0A4R3VVM8</accession>